<sequence>MKFFKLKRFLSIISVIVAGGAIVFLLTITRTDHQSISENEVRSQLEQTYDAEVASVKKNEAVYEALITKNGNVYSVEMNAVTGEVNSLKQSDKYIIQTESEVAEGPIELIPEKSSQMVGQSDLEKTSEKQEDTEKEVVTGQVKTQPKISISEKKTATNKDADVAETSKPSENKTTKSIISATSKIEEKAEEEKPNKEVSKDTLKTETSKQEETKVEIAKEETARTEEKVEPMKPVPAKSTEATRGEEQKSEETQAQVQVPQTNAAQSESPKTEVETKPETVTTVLISEEQAIKKAQQQQKGTVESSSFVKTNEGGYYLIVMKATIPEGDSKESAKEKKTKATIQVHAISGKILSVTWE</sequence>
<reference evidence="4 5" key="1">
    <citation type="submission" date="2019-05" db="EMBL/GenBank/DDBJ databases">
        <title>Psychrobacillus vulpis sp. nov., a new species isolated from feces of a red fox that inhabits in The Tablas de Daimiel Natural Park, Albacete, Spain.</title>
        <authorList>
            <person name="Rodriguez M."/>
            <person name="Reina J.C."/>
            <person name="Bejar V."/>
            <person name="Llamas I."/>
        </authorList>
    </citation>
    <scope>NUCLEOTIDE SEQUENCE [LARGE SCALE GENOMIC DNA]</scope>
    <source>
        <strain evidence="4 5">NHI-2</strain>
    </source>
</reference>
<name>A0A544TLI6_9BACI</name>
<dbReference type="OrthoDB" id="2476750at2"/>
<feature type="transmembrane region" description="Helical" evidence="2">
    <location>
        <begin position="9"/>
        <end position="28"/>
    </location>
</feature>
<dbReference type="InterPro" id="IPR025711">
    <property type="entry name" value="PepSY"/>
</dbReference>
<accession>A0A544TLI6</accession>
<evidence type="ECO:0000256" key="1">
    <source>
        <dbReference type="SAM" id="MobiDB-lite"/>
    </source>
</evidence>
<keyword evidence="2" id="KW-0812">Transmembrane</keyword>
<proteinExistence type="predicted"/>
<feature type="domain" description="PepSY" evidence="3">
    <location>
        <begin position="286"/>
        <end position="355"/>
    </location>
</feature>
<comment type="caution">
    <text evidence="4">The sequence shown here is derived from an EMBL/GenBank/DDBJ whole genome shotgun (WGS) entry which is preliminary data.</text>
</comment>
<feature type="compositionally biased region" description="Polar residues" evidence="1">
    <location>
        <begin position="253"/>
        <end position="269"/>
    </location>
</feature>
<protein>
    <recommendedName>
        <fullName evidence="3">PepSY domain-containing protein</fullName>
    </recommendedName>
</protein>
<gene>
    <name evidence="4" type="ORF">FG383_02355</name>
</gene>
<evidence type="ECO:0000256" key="2">
    <source>
        <dbReference type="SAM" id="Phobius"/>
    </source>
</evidence>
<dbReference type="Proteomes" id="UP000318937">
    <property type="component" value="Unassembled WGS sequence"/>
</dbReference>
<dbReference type="RefSeq" id="WP_142605239.1">
    <property type="nucleotide sequence ID" value="NZ_VDGG01000003.1"/>
</dbReference>
<evidence type="ECO:0000313" key="4">
    <source>
        <dbReference type="EMBL" id="TQR18299.1"/>
    </source>
</evidence>
<feature type="compositionally biased region" description="Basic and acidic residues" evidence="1">
    <location>
        <begin position="122"/>
        <end position="137"/>
    </location>
</feature>
<feature type="compositionally biased region" description="Basic and acidic residues" evidence="1">
    <location>
        <begin position="184"/>
        <end position="231"/>
    </location>
</feature>
<keyword evidence="2" id="KW-1133">Transmembrane helix</keyword>
<evidence type="ECO:0000259" key="3">
    <source>
        <dbReference type="Pfam" id="PF03413"/>
    </source>
</evidence>
<dbReference type="Pfam" id="PF03413">
    <property type="entry name" value="PepSY"/>
    <property type="match status" value="1"/>
</dbReference>
<keyword evidence="2" id="KW-0472">Membrane</keyword>
<feature type="region of interest" description="Disordered" evidence="1">
    <location>
        <begin position="106"/>
        <end position="282"/>
    </location>
</feature>
<evidence type="ECO:0000313" key="5">
    <source>
        <dbReference type="Proteomes" id="UP000318937"/>
    </source>
</evidence>
<dbReference type="EMBL" id="VDGG01000003">
    <property type="protein sequence ID" value="TQR18299.1"/>
    <property type="molecule type" value="Genomic_DNA"/>
</dbReference>
<keyword evidence="5" id="KW-1185">Reference proteome</keyword>
<feature type="compositionally biased region" description="Basic and acidic residues" evidence="1">
    <location>
        <begin position="150"/>
        <end position="162"/>
    </location>
</feature>
<dbReference type="AlphaFoldDB" id="A0A544TLI6"/>
<dbReference type="Gene3D" id="3.10.450.40">
    <property type="match status" value="1"/>
</dbReference>
<organism evidence="4 5">
    <name type="scientific">Psychrobacillus soli</name>
    <dbReference type="NCBI Taxonomy" id="1543965"/>
    <lineage>
        <taxon>Bacteria</taxon>
        <taxon>Bacillati</taxon>
        <taxon>Bacillota</taxon>
        <taxon>Bacilli</taxon>
        <taxon>Bacillales</taxon>
        <taxon>Bacillaceae</taxon>
        <taxon>Psychrobacillus</taxon>
    </lineage>
</organism>
<feature type="compositionally biased region" description="Basic and acidic residues" evidence="1">
    <location>
        <begin position="241"/>
        <end position="252"/>
    </location>
</feature>